<sequence length="309" mass="35374">MKYTESCSPSDHTISAFSEPGPQTVSDPMAQKPSESMQCTDRLSSSTVNHVIIEFVMYCGRAVFICYPVYLLGYLGINISWVLLCVFMLTYWKKNRQWKVARITSAIDLVDNEKRAIKTELRSALPMVQFSDVEKVHWLNKVLKQAWPFFGTYMEKLLRENIQQSIRFSSPSLKTFTFTKIHFGRIPLKITGIRAYTHEVEHREVILDMNISYDGDVDIRADMNSAMTAGVKGLQGMMRVILEPLIGQTPLVGGVTFFFIRRPVSGHRFSQCGVVRSVVVCLILSKALFFSDIKNKLDWHDKPFEQPRL</sequence>
<feature type="compositionally biased region" description="Polar residues" evidence="11">
    <location>
        <begin position="1"/>
        <end position="26"/>
    </location>
</feature>
<dbReference type="GO" id="GO:0005544">
    <property type="term" value="F:calcium-dependent phospholipid binding"/>
    <property type="evidence" value="ECO:0007669"/>
    <property type="project" value="TreeGrafter"/>
</dbReference>
<evidence type="ECO:0000256" key="12">
    <source>
        <dbReference type="SAM" id="Phobius"/>
    </source>
</evidence>
<keyword evidence="10 12" id="KW-0472">Membrane</keyword>
<dbReference type="PANTHER" id="PTHR45761:SF4">
    <property type="entry name" value="EXTENDED SYNAPTOTAGMIN-3"/>
    <property type="match status" value="1"/>
</dbReference>
<keyword evidence="15" id="KW-1185">Reference proteome</keyword>
<dbReference type="STRING" id="106582.ENSMZEP00005021528"/>
<keyword evidence="9" id="KW-0446">Lipid-binding</keyword>
<keyword evidence="3 12" id="KW-0812">Transmembrane</keyword>
<evidence type="ECO:0000256" key="1">
    <source>
        <dbReference type="ARBA" id="ARBA00004370"/>
    </source>
</evidence>
<dbReference type="InterPro" id="IPR031468">
    <property type="entry name" value="SMP_LBD"/>
</dbReference>
<evidence type="ECO:0000256" key="3">
    <source>
        <dbReference type="ARBA" id="ARBA00022692"/>
    </source>
</evidence>
<keyword evidence="6" id="KW-0106">Calcium</keyword>
<reference evidence="14 15" key="1">
    <citation type="journal article" date="2014" name="Nature">
        <title>The genomic substrate for adaptive radiation in African cichlid fish.</title>
        <authorList>
            <person name="Brawand D."/>
            <person name="Wagner C.E."/>
            <person name="Li Y.I."/>
            <person name="Malinsky M."/>
            <person name="Keller I."/>
            <person name="Fan S."/>
            <person name="Simakov O."/>
            <person name="Ng A.Y."/>
            <person name="Lim Z.W."/>
            <person name="Bezault E."/>
            <person name="Turner-Maier J."/>
            <person name="Johnson J."/>
            <person name="Alcazar R."/>
            <person name="Noh H.J."/>
            <person name="Russell P."/>
            <person name="Aken B."/>
            <person name="Alfoldi J."/>
            <person name="Amemiya C."/>
            <person name="Azzouzi N."/>
            <person name="Baroiller J.F."/>
            <person name="Barloy-Hubler F."/>
            <person name="Berlin A."/>
            <person name="Bloomquist R."/>
            <person name="Carleton K.L."/>
            <person name="Conte M.A."/>
            <person name="D'Cotta H."/>
            <person name="Eshel O."/>
            <person name="Gaffney L."/>
            <person name="Galibert F."/>
            <person name="Gante H.F."/>
            <person name="Gnerre S."/>
            <person name="Greuter L."/>
            <person name="Guyon R."/>
            <person name="Haddad N.S."/>
            <person name="Haerty W."/>
            <person name="Harris R.M."/>
            <person name="Hofmann H.A."/>
            <person name="Hourlier T."/>
            <person name="Hulata G."/>
            <person name="Jaffe D.B."/>
            <person name="Lara M."/>
            <person name="Lee A.P."/>
            <person name="MacCallum I."/>
            <person name="Mwaiko S."/>
            <person name="Nikaido M."/>
            <person name="Nishihara H."/>
            <person name="Ozouf-Costaz C."/>
            <person name="Penman D.J."/>
            <person name="Przybylski D."/>
            <person name="Rakotomanga M."/>
            <person name="Renn S.C.P."/>
            <person name="Ribeiro F.J."/>
            <person name="Ron M."/>
            <person name="Salzburger W."/>
            <person name="Sanchez-Pulido L."/>
            <person name="Santos M.E."/>
            <person name="Searle S."/>
            <person name="Sharpe T."/>
            <person name="Swofford R."/>
            <person name="Tan F.J."/>
            <person name="Williams L."/>
            <person name="Young S."/>
            <person name="Yin S."/>
            <person name="Okada N."/>
            <person name="Kocher T.D."/>
            <person name="Miska E.A."/>
            <person name="Lander E.S."/>
            <person name="Venkatesh B."/>
            <person name="Fernald R.D."/>
            <person name="Meyer A."/>
            <person name="Ponting C.P."/>
            <person name="Streelman J.T."/>
            <person name="Lindblad-Toh K."/>
            <person name="Seehausen O."/>
            <person name="Di Palma F."/>
        </authorList>
    </citation>
    <scope>NUCLEOTIDE SEQUENCE</scope>
</reference>
<evidence type="ECO:0000256" key="2">
    <source>
        <dbReference type="ARBA" id="ARBA00022448"/>
    </source>
</evidence>
<evidence type="ECO:0000256" key="9">
    <source>
        <dbReference type="ARBA" id="ARBA00023121"/>
    </source>
</evidence>
<evidence type="ECO:0000313" key="14">
    <source>
        <dbReference type="Ensembl" id="ENSMZEP00005021528.1"/>
    </source>
</evidence>
<dbReference type="Pfam" id="PF17047">
    <property type="entry name" value="SMP_LBD"/>
    <property type="match status" value="1"/>
</dbReference>
<evidence type="ECO:0000313" key="15">
    <source>
        <dbReference type="Proteomes" id="UP000265160"/>
    </source>
</evidence>
<feature type="region of interest" description="Disordered" evidence="11">
    <location>
        <begin position="1"/>
        <end position="37"/>
    </location>
</feature>
<dbReference type="PROSITE" id="PS51847">
    <property type="entry name" value="SMP"/>
    <property type="match status" value="1"/>
</dbReference>
<keyword evidence="5" id="KW-0677">Repeat</keyword>
<keyword evidence="4" id="KW-0479">Metal-binding</keyword>
<protein>
    <recommendedName>
        <fullName evidence="13">SMP-LTD domain-containing protein</fullName>
    </recommendedName>
</protein>
<feature type="domain" description="SMP-LTD" evidence="13">
    <location>
        <begin position="132"/>
        <end position="309"/>
    </location>
</feature>
<dbReference type="GO" id="GO:0006869">
    <property type="term" value="P:lipid transport"/>
    <property type="evidence" value="ECO:0007669"/>
    <property type="project" value="UniProtKB-KW"/>
</dbReference>
<keyword evidence="7 12" id="KW-1133">Transmembrane helix</keyword>
<accession>A0A3P9CGV8</accession>
<proteinExistence type="predicted"/>
<evidence type="ECO:0000256" key="5">
    <source>
        <dbReference type="ARBA" id="ARBA00022737"/>
    </source>
</evidence>
<keyword evidence="8" id="KW-0445">Lipid transport</keyword>
<dbReference type="Ensembl" id="ENSMZET00005022238.1">
    <property type="protein sequence ID" value="ENSMZEP00005021528.1"/>
    <property type="gene ID" value="ENSMZEG00005016153.1"/>
</dbReference>
<dbReference type="AlphaFoldDB" id="A0A3P9CGV8"/>
<evidence type="ECO:0000256" key="8">
    <source>
        <dbReference type="ARBA" id="ARBA00023055"/>
    </source>
</evidence>
<organism evidence="14 15">
    <name type="scientific">Maylandia zebra</name>
    <name type="common">zebra mbuna</name>
    <dbReference type="NCBI Taxonomy" id="106582"/>
    <lineage>
        <taxon>Eukaryota</taxon>
        <taxon>Metazoa</taxon>
        <taxon>Chordata</taxon>
        <taxon>Craniata</taxon>
        <taxon>Vertebrata</taxon>
        <taxon>Euteleostomi</taxon>
        <taxon>Actinopterygii</taxon>
        <taxon>Neopterygii</taxon>
        <taxon>Teleostei</taxon>
        <taxon>Neoteleostei</taxon>
        <taxon>Acanthomorphata</taxon>
        <taxon>Ovalentaria</taxon>
        <taxon>Cichlomorphae</taxon>
        <taxon>Cichliformes</taxon>
        <taxon>Cichlidae</taxon>
        <taxon>African cichlids</taxon>
        <taxon>Pseudocrenilabrinae</taxon>
        <taxon>Haplochromini</taxon>
        <taxon>Maylandia</taxon>
        <taxon>Maylandia zebra complex</taxon>
    </lineage>
</organism>
<dbReference type="InterPro" id="IPR051634">
    <property type="entry name" value="Extended_Synaptotagmin"/>
</dbReference>
<keyword evidence="2" id="KW-0813">Transport</keyword>
<evidence type="ECO:0000256" key="6">
    <source>
        <dbReference type="ARBA" id="ARBA00022837"/>
    </source>
</evidence>
<feature type="transmembrane region" description="Helical" evidence="12">
    <location>
        <begin position="71"/>
        <end position="92"/>
    </location>
</feature>
<dbReference type="GO" id="GO:0035091">
    <property type="term" value="F:phosphatidylinositol binding"/>
    <property type="evidence" value="ECO:0007669"/>
    <property type="project" value="TreeGrafter"/>
</dbReference>
<dbReference type="GO" id="GO:0031210">
    <property type="term" value="F:phosphatidylcholine binding"/>
    <property type="evidence" value="ECO:0007669"/>
    <property type="project" value="TreeGrafter"/>
</dbReference>
<evidence type="ECO:0000256" key="7">
    <source>
        <dbReference type="ARBA" id="ARBA00022989"/>
    </source>
</evidence>
<evidence type="ECO:0000256" key="10">
    <source>
        <dbReference type="ARBA" id="ARBA00023136"/>
    </source>
</evidence>
<dbReference type="GO" id="GO:0005789">
    <property type="term" value="C:endoplasmic reticulum membrane"/>
    <property type="evidence" value="ECO:0007669"/>
    <property type="project" value="TreeGrafter"/>
</dbReference>
<dbReference type="GeneTree" id="ENSGT00940000165191"/>
<evidence type="ECO:0000256" key="11">
    <source>
        <dbReference type="SAM" id="MobiDB-lite"/>
    </source>
</evidence>
<dbReference type="PANTHER" id="PTHR45761">
    <property type="entry name" value="EXTENDED SYNAPTOTAGMIN-LIKE PROTEIN 2, ISOFORM C"/>
    <property type="match status" value="1"/>
</dbReference>
<dbReference type="Proteomes" id="UP000265160">
    <property type="component" value="LG16"/>
</dbReference>
<evidence type="ECO:0000259" key="13">
    <source>
        <dbReference type="PROSITE" id="PS51847"/>
    </source>
</evidence>
<dbReference type="GO" id="GO:0008429">
    <property type="term" value="F:phosphatidylethanolamine binding"/>
    <property type="evidence" value="ECO:0007669"/>
    <property type="project" value="TreeGrafter"/>
</dbReference>
<name>A0A3P9CGV8_9CICH</name>
<dbReference type="InterPro" id="IPR039010">
    <property type="entry name" value="Synaptotagmin_SMP"/>
</dbReference>
<evidence type="ECO:0000256" key="4">
    <source>
        <dbReference type="ARBA" id="ARBA00022723"/>
    </source>
</evidence>
<dbReference type="GO" id="GO:0005509">
    <property type="term" value="F:calcium ion binding"/>
    <property type="evidence" value="ECO:0007669"/>
    <property type="project" value="TreeGrafter"/>
</dbReference>
<reference evidence="14" key="2">
    <citation type="submission" date="2025-08" db="UniProtKB">
        <authorList>
            <consortium name="Ensembl"/>
        </authorList>
    </citation>
    <scope>IDENTIFICATION</scope>
</reference>
<comment type="subcellular location">
    <subcellularLocation>
        <location evidence="1">Membrane</location>
    </subcellularLocation>
</comment>
<reference evidence="14" key="3">
    <citation type="submission" date="2025-09" db="UniProtKB">
        <authorList>
            <consortium name="Ensembl"/>
        </authorList>
    </citation>
    <scope>IDENTIFICATION</scope>
</reference>